<proteinExistence type="predicted"/>
<gene>
    <name evidence="1" type="ORF">LEP1GSC036_2564</name>
</gene>
<protein>
    <submittedName>
        <fullName evidence="1">Uncharacterized protein</fullName>
    </submittedName>
</protein>
<evidence type="ECO:0000313" key="2">
    <source>
        <dbReference type="Proteomes" id="UP000001338"/>
    </source>
</evidence>
<dbReference type="EMBL" id="AFLV02000013">
    <property type="protein sequence ID" value="EKR65833.1"/>
    <property type="molecule type" value="Genomic_DNA"/>
</dbReference>
<name>A0A828Z793_9LEPT</name>
<comment type="caution">
    <text evidence="1">The sequence shown here is derived from an EMBL/GenBank/DDBJ whole genome shotgun (WGS) entry which is preliminary data.</text>
</comment>
<reference evidence="1 2" key="1">
    <citation type="submission" date="2012-10" db="EMBL/GenBank/DDBJ databases">
        <authorList>
            <person name="Harkins D.M."/>
            <person name="Durkin A.S."/>
            <person name="Brinkac L.M."/>
            <person name="Haft D.H."/>
            <person name="Selengut J.D."/>
            <person name="Sanka R."/>
            <person name="DePew J."/>
            <person name="Purushe J."/>
            <person name="Whelen A.C."/>
            <person name="Vinetz J.M."/>
            <person name="Sutton G.G."/>
            <person name="Nierman W.C."/>
            <person name="Fouts D.E."/>
        </authorList>
    </citation>
    <scope>NUCLEOTIDE SEQUENCE [LARGE SCALE GENOMIC DNA]</scope>
    <source>
        <strain evidence="1 2">2006001853</strain>
    </source>
</reference>
<evidence type="ECO:0000313" key="1">
    <source>
        <dbReference type="EMBL" id="EKR65833.1"/>
    </source>
</evidence>
<sequence>MSYNIHLNFLPLQSIPENLLIYRKERLVNQKEKPEADYVYGYTLPIDPTTDPYKKEYQKYIHHIPLS</sequence>
<accession>A0A828Z793</accession>
<dbReference type="AlphaFoldDB" id="A0A828Z793"/>
<dbReference type="Proteomes" id="UP000001338">
    <property type="component" value="Unassembled WGS sequence"/>
</dbReference>
<organism evidence="1 2">
    <name type="scientific">Leptospira weilii str. 2006001853</name>
    <dbReference type="NCBI Taxonomy" id="1001589"/>
    <lineage>
        <taxon>Bacteria</taxon>
        <taxon>Pseudomonadati</taxon>
        <taxon>Spirochaetota</taxon>
        <taxon>Spirochaetia</taxon>
        <taxon>Leptospirales</taxon>
        <taxon>Leptospiraceae</taxon>
        <taxon>Leptospira</taxon>
    </lineage>
</organism>